<gene>
    <name evidence="2" type="ORF">LX81_03904</name>
</gene>
<organism evidence="2 3">
    <name type="scientific">Palleronia aestuarii</name>
    <dbReference type="NCBI Taxonomy" id="568105"/>
    <lineage>
        <taxon>Bacteria</taxon>
        <taxon>Pseudomonadati</taxon>
        <taxon>Pseudomonadota</taxon>
        <taxon>Alphaproteobacteria</taxon>
        <taxon>Rhodobacterales</taxon>
        <taxon>Roseobacteraceae</taxon>
        <taxon>Palleronia</taxon>
    </lineage>
</organism>
<reference evidence="2 3" key="1">
    <citation type="submission" date="2018-06" db="EMBL/GenBank/DDBJ databases">
        <title>Genomic Encyclopedia of Archaeal and Bacterial Type Strains, Phase II (KMG-II): from individual species to whole genera.</title>
        <authorList>
            <person name="Goeker M."/>
        </authorList>
    </citation>
    <scope>NUCLEOTIDE SEQUENCE [LARGE SCALE GENOMIC DNA]</scope>
    <source>
        <strain evidence="2 3">DSM 22009</strain>
    </source>
</reference>
<dbReference type="InterPro" id="IPR001584">
    <property type="entry name" value="Integrase_cat-core"/>
</dbReference>
<dbReference type="EMBL" id="QKZL01000030">
    <property type="protein sequence ID" value="PZX11726.1"/>
    <property type="molecule type" value="Genomic_DNA"/>
</dbReference>
<evidence type="ECO:0000313" key="3">
    <source>
        <dbReference type="Proteomes" id="UP000248916"/>
    </source>
</evidence>
<dbReference type="OrthoDB" id="9803878at2"/>
<evidence type="ECO:0000313" key="2">
    <source>
        <dbReference type="EMBL" id="PZX11726.1"/>
    </source>
</evidence>
<comment type="caution">
    <text evidence="2">The sequence shown here is derived from an EMBL/GenBank/DDBJ whole genome shotgun (WGS) entry which is preliminary data.</text>
</comment>
<dbReference type="AlphaFoldDB" id="A0A2W7NF15"/>
<feature type="non-terminal residue" evidence="2">
    <location>
        <position position="1"/>
    </location>
</feature>
<dbReference type="Pfam" id="PF13333">
    <property type="entry name" value="rve_2"/>
    <property type="match status" value="1"/>
</dbReference>
<evidence type="ECO:0000259" key="1">
    <source>
        <dbReference type="Pfam" id="PF13333"/>
    </source>
</evidence>
<accession>A0A2W7NF15</accession>
<protein>
    <submittedName>
        <fullName evidence="2">Integrase-like protein</fullName>
    </submittedName>
</protein>
<keyword evidence="3" id="KW-1185">Reference proteome</keyword>
<dbReference type="GO" id="GO:0015074">
    <property type="term" value="P:DNA integration"/>
    <property type="evidence" value="ECO:0007669"/>
    <property type="project" value="InterPro"/>
</dbReference>
<dbReference type="RefSeq" id="WP_146259485.1">
    <property type="nucleotide sequence ID" value="NZ_QKZL01000030.1"/>
</dbReference>
<dbReference type="Proteomes" id="UP000248916">
    <property type="component" value="Unassembled WGS sequence"/>
</dbReference>
<name>A0A2W7NF15_9RHOB</name>
<proteinExistence type="predicted"/>
<sequence>NEYDTYENVTADLPGFIEEVYNARRLHSSLGYLSPVQYENNNARQPVKTAA</sequence>
<feature type="domain" description="Integrase catalytic" evidence="1">
    <location>
        <begin position="3"/>
        <end position="41"/>
    </location>
</feature>